<comment type="caution">
    <text evidence="2">The sequence shown here is derived from an EMBL/GenBank/DDBJ whole genome shotgun (WGS) entry which is preliminary data.</text>
</comment>
<accession>A0A8J5UWI7</accession>
<evidence type="ECO:0000313" key="3">
    <source>
        <dbReference type="Proteomes" id="UP000729402"/>
    </source>
</evidence>
<name>A0A8J5UWI7_ZIZPA</name>
<keyword evidence="1" id="KW-1133">Transmembrane helix</keyword>
<protein>
    <submittedName>
        <fullName evidence="2">Uncharacterized protein</fullName>
    </submittedName>
</protein>
<proteinExistence type="predicted"/>
<feature type="transmembrane region" description="Helical" evidence="1">
    <location>
        <begin position="72"/>
        <end position="95"/>
    </location>
</feature>
<keyword evidence="3" id="KW-1185">Reference proteome</keyword>
<organism evidence="2 3">
    <name type="scientific">Zizania palustris</name>
    <name type="common">Northern wild rice</name>
    <dbReference type="NCBI Taxonomy" id="103762"/>
    <lineage>
        <taxon>Eukaryota</taxon>
        <taxon>Viridiplantae</taxon>
        <taxon>Streptophyta</taxon>
        <taxon>Embryophyta</taxon>
        <taxon>Tracheophyta</taxon>
        <taxon>Spermatophyta</taxon>
        <taxon>Magnoliopsida</taxon>
        <taxon>Liliopsida</taxon>
        <taxon>Poales</taxon>
        <taxon>Poaceae</taxon>
        <taxon>BOP clade</taxon>
        <taxon>Oryzoideae</taxon>
        <taxon>Oryzeae</taxon>
        <taxon>Zizaniinae</taxon>
        <taxon>Zizania</taxon>
    </lineage>
</organism>
<evidence type="ECO:0000313" key="2">
    <source>
        <dbReference type="EMBL" id="KAG8046457.1"/>
    </source>
</evidence>
<reference evidence="2" key="2">
    <citation type="submission" date="2021-02" db="EMBL/GenBank/DDBJ databases">
        <authorList>
            <person name="Kimball J.A."/>
            <person name="Haas M.W."/>
            <person name="Macchietto M."/>
            <person name="Kono T."/>
            <person name="Duquette J."/>
            <person name="Shao M."/>
        </authorList>
    </citation>
    <scope>NUCLEOTIDE SEQUENCE</scope>
    <source>
        <tissue evidence="2">Fresh leaf tissue</tissue>
    </source>
</reference>
<sequence>MVSRDFCSSDKNTFFLIGWKSVSLDKNYSLQFDLPKLLNESRCYGQHVISEAHVHRVCNSTKLTLAAVMFNIIPYLTYHIIAFINAYLTCFLIFYTSFSPSRIPEIILQILILLQPPPSVISPGPTFLIPL</sequence>
<dbReference type="EMBL" id="JAAALK010000290">
    <property type="protein sequence ID" value="KAG8046457.1"/>
    <property type="molecule type" value="Genomic_DNA"/>
</dbReference>
<gene>
    <name evidence="2" type="ORF">GUJ93_ZPchr0008g12236</name>
</gene>
<dbReference type="AlphaFoldDB" id="A0A8J5UWI7"/>
<dbReference type="Proteomes" id="UP000729402">
    <property type="component" value="Unassembled WGS sequence"/>
</dbReference>
<keyword evidence="1" id="KW-0472">Membrane</keyword>
<evidence type="ECO:0000256" key="1">
    <source>
        <dbReference type="SAM" id="Phobius"/>
    </source>
</evidence>
<keyword evidence="1" id="KW-0812">Transmembrane</keyword>
<reference evidence="2" key="1">
    <citation type="journal article" date="2021" name="bioRxiv">
        <title>Whole Genome Assembly and Annotation of Northern Wild Rice, Zizania palustris L., Supports a Whole Genome Duplication in the Zizania Genus.</title>
        <authorList>
            <person name="Haas M."/>
            <person name="Kono T."/>
            <person name="Macchietto M."/>
            <person name="Millas R."/>
            <person name="McGilp L."/>
            <person name="Shao M."/>
            <person name="Duquette J."/>
            <person name="Hirsch C.N."/>
            <person name="Kimball J."/>
        </authorList>
    </citation>
    <scope>NUCLEOTIDE SEQUENCE</scope>
    <source>
        <tissue evidence="2">Fresh leaf tissue</tissue>
    </source>
</reference>